<keyword evidence="5" id="KW-1185">Reference proteome</keyword>
<sequence>MRNLRNTLLVSVVAIAAATGAHAADLYEPPIIEPLPIEPTFASAWYLRGYVGISNQKVDKIDNALYATATSYTVEEKDFDESYFVGGGVGYKMNDWFRFDVTGEYRGKSDFVGRDSWTFTDVDGTISGTNRFDGNKTEWLFLANAYVDLGTWHSITPYVGAGIGGARISMNDFTDTDEAGNVYRTDGDYSTWNFAWALHAGVAYDVSPNLAFEVGYRYVDMGDARSGDILALDGTNTVYNPLEFKDVTSHDVFFGIRYLM</sequence>
<evidence type="ECO:0000256" key="2">
    <source>
        <dbReference type="SAM" id="SignalP"/>
    </source>
</evidence>
<evidence type="ECO:0000313" key="5">
    <source>
        <dbReference type="Proteomes" id="UP000017819"/>
    </source>
</evidence>
<evidence type="ECO:0000259" key="3">
    <source>
        <dbReference type="Pfam" id="PF13505"/>
    </source>
</evidence>
<dbReference type="AlphaFoldDB" id="V4RJ92"/>
<feature type="signal peptide" evidence="2">
    <location>
        <begin position="1"/>
        <end position="23"/>
    </location>
</feature>
<dbReference type="SUPFAM" id="SSF56925">
    <property type="entry name" value="OMPA-like"/>
    <property type="match status" value="1"/>
</dbReference>
<dbReference type="InterPro" id="IPR027385">
    <property type="entry name" value="Beta-barrel_OMP"/>
</dbReference>
<dbReference type="Pfam" id="PF13505">
    <property type="entry name" value="OMP_b-brl"/>
    <property type="match status" value="1"/>
</dbReference>
<gene>
    <name evidence="4" type="ORF">N177_1025</name>
</gene>
<dbReference type="RefSeq" id="WP_023431170.1">
    <property type="nucleotide sequence ID" value="NZ_AWXZ01000016.1"/>
</dbReference>
<evidence type="ECO:0000313" key="4">
    <source>
        <dbReference type="EMBL" id="ESR26166.1"/>
    </source>
</evidence>
<dbReference type="OrthoDB" id="5643626at2"/>
<dbReference type="InterPro" id="IPR011250">
    <property type="entry name" value="OMP/PagP_B-barrel"/>
</dbReference>
<name>V4RJ92_9HYPH</name>
<protein>
    <recommendedName>
        <fullName evidence="3">Outer membrane protein beta-barrel domain-containing protein</fullName>
    </recommendedName>
</protein>
<dbReference type="Gene3D" id="2.40.160.20">
    <property type="match status" value="1"/>
</dbReference>
<dbReference type="Proteomes" id="UP000017819">
    <property type="component" value="Unassembled WGS sequence"/>
</dbReference>
<organism evidence="4 5">
    <name type="scientific">Lutibaculum baratangense AMV1</name>
    <dbReference type="NCBI Taxonomy" id="631454"/>
    <lineage>
        <taxon>Bacteria</taxon>
        <taxon>Pseudomonadati</taxon>
        <taxon>Pseudomonadota</taxon>
        <taxon>Alphaproteobacteria</taxon>
        <taxon>Hyphomicrobiales</taxon>
        <taxon>Tepidamorphaceae</taxon>
        <taxon>Lutibaculum</taxon>
    </lineage>
</organism>
<dbReference type="eggNOG" id="COG3637">
    <property type="taxonomic scope" value="Bacteria"/>
</dbReference>
<reference evidence="4 5" key="1">
    <citation type="journal article" date="2014" name="Genome Announc.">
        <title>Draft Genome Sequence of Lutibaculum baratangense Strain AMV1T, Isolated from a Mud Volcano in Andamans, India.</title>
        <authorList>
            <person name="Singh A."/>
            <person name="Sreenivas A."/>
            <person name="Sathyanarayana Reddy G."/>
            <person name="Pinnaka A.K."/>
            <person name="Shivaji S."/>
        </authorList>
    </citation>
    <scope>NUCLEOTIDE SEQUENCE [LARGE SCALE GENOMIC DNA]</scope>
    <source>
        <strain evidence="4 5">AMV1</strain>
    </source>
</reference>
<accession>V4RJ92</accession>
<dbReference type="EMBL" id="AWXZ01000016">
    <property type="protein sequence ID" value="ESR26166.1"/>
    <property type="molecule type" value="Genomic_DNA"/>
</dbReference>
<keyword evidence="1 2" id="KW-0732">Signal</keyword>
<feature type="domain" description="Outer membrane protein beta-barrel" evidence="3">
    <location>
        <begin position="25"/>
        <end position="225"/>
    </location>
</feature>
<comment type="caution">
    <text evidence="4">The sequence shown here is derived from an EMBL/GenBank/DDBJ whole genome shotgun (WGS) entry which is preliminary data.</text>
</comment>
<evidence type="ECO:0000256" key="1">
    <source>
        <dbReference type="ARBA" id="ARBA00022729"/>
    </source>
</evidence>
<dbReference type="STRING" id="631454.N177_1025"/>
<feature type="chain" id="PRO_5004725753" description="Outer membrane protein beta-barrel domain-containing protein" evidence="2">
    <location>
        <begin position="24"/>
        <end position="260"/>
    </location>
</feature>
<proteinExistence type="predicted"/>